<accession>A0A521FYB2</accession>
<reference evidence="1" key="1">
    <citation type="submission" date="2017-07" db="EMBL/GenBank/DDBJ databases">
        <title>The cable genome - Insights into the physiology and evolution of filamentous bacteria capable of sulfide oxidation via long distance electron transfer.</title>
        <authorList>
            <person name="Thorup C."/>
            <person name="Bjerg J.T."/>
            <person name="Schreiber L."/>
            <person name="Nielsen L.P."/>
            <person name="Kjeldsen K.U."/>
            <person name="Boesen T."/>
            <person name="Boggild A."/>
            <person name="Meysman F."/>
            <person name="Geelhoed J."/>
            <person name="Schramm A."/>
        </authorList>
    </citation>
    <scope>NUCLEOTIDE SEQUENCE [LARGE SCALE GENOMIC DNA]</scope>
    <source>
        <strain evidence="1">GS</strain>
    </source>
</reference>
<evidence type="ECO:0000313" key="2">
    <source>
        <dbReference type="Proteomes" id="UP000316238"/>
    </source>
</evidence>
<evidence type="ECO:0000313" key="1">
    <source>
        <dbReference type="EMBL" id="TAA73756.1"/>
    </source>
</evidence>
<sequence>MSARHEFAVVDANGSINQSYSCSERISCSGGGGSGHYLITFGRQYLNPPVVVATLFANAGWIYTIEVNHVDERRCDIKIIDGNKPGSCNFMIHAIGD</sequence>
<gene>
    <name evidence="1" type="ORF">CDV28_1638</name>
</gene>
<comment type="caution">
    <text evidence="1">The sequence shown here is derived from an EMBL/GenBank/DDBJ whole genome shotgun (WGS) entry which is preliminary data.</text>
</comment>
<organism evidence="1 2">
    <name type="scientific">Candidatus Electronema aureum</name>
    <dbReference type="NCBI Taxonomy" id="2005002"/>
    <lineage>
        <taxon>Bacteria</taxon>
        <taxon>Pseudomonadati</taxon>
        <taxon>Thermodesulfobacteriota</taxon>
        <taxon>Desulfobulbia</taxon>
        <taxon>Desulfobulbales</taxon>
        <taxon>Desulfobulbaceae</taxon>
        <taxon>Candidatus Electronema</taxon>
    </lineage>
</organism>
<protein>
    <submittedName>
        <fullName evidence="1">Uncharacterized protein</fullName>
    </submittedName>
</protein>
<dbReference type="AlphaFoldDB" id="A0A521FYB2"/>
<dbReference type="EMBL" id="NQJD01000063">
    <property type="protein sequence ID" value="TAA73756.1"/>
    <property type="molecule type" value="Genomic_DNA"/>
</dbReference>
<dbReference type="Proteomes" id="UP000316238">
    <property type="component" value="Unassembled WGS sequence"/>
</dbReference>
<name>A0A521FYB2_9BACT</name>
<keyword evidence="2" id="KW-1185">Reference proteome</keyword>
<proteinExistence type="predicted"/>